<feature type="non-terminal residue" evidence="5">
    <location>
        <position position="264"/>
    </location>
</feature>
<evidence type="ECO:0000259" key="4">
    <source>
        <dbReference type="Pfam" id="PF00384"/>
    </source>
</evidence>
<dbReference type="PANTHER" id="PTHR43742">
    <property type="entry name" value="TRIMETHYLAMINE-N-OXIDE REDUCTASE"/>
    <property type="match status" value="1"/>
</dbReference>
<dbReference type="GO" id="GO:0016491">
    <property type="term" value="F:oxidoreductase activity"/>
    <property type="evidence" value="ECO:0007669"/>
    <property type="project" value="InterPro"/>
</dbReference>
<dbReference type="Gene3D" id="3.40.50.12440">
    <property type="match status" value="2"/>
</dbReference>
<sequence>VWREWPDGFDLIVSVDIRMSATAYFSDIVLPAAGFYEKVDFRFPTMHVNFLTFSDQAVQPIGEAKPEWEMMALLAKKLEELARQRGRTEYDDGGRHYRLDNLYEVFTFHGAIKERDQEKLADEMVKDTVRVGALPEKTDLKEVRKRGIIRFTGLGADAIGLNVATDIKPAETISPLRWHTERKIPYPTYNRRIQFYIDHDWFLEAGEELPVHKPPPRMGGDYPLIMNSGHQRWSIHSIWVVNETLLRTHRGHPLVIMNPKDAEA</sequence>
<keyword evidence="1" id="KW-0479">Metal-binding</keyword>
<gene>
    <name evidence="5" type="ORF">S01H1_45809</name>
</gene>
<proteinExistence type="predicted"/>
<dbReference type="EMBL" id="BARS01029298">
    <property type="protein sequence ID" value="GAG02924.1"/>
    <property type="molecule type" value="Genomic_DNA"/>
</dbReference>
<dbReference type="InterPro" id="IPR009010">
    <property type="entry name" value="Asp_de-COase-like_dom_sf"/>
</dbReference>
<dbReference type="InterPro" id="IPR050612">
    <property type="entry name" value="Prok_Mopterin_Oxidored"/>
</dbReference>
<reference evidence="5" key="1">
    <citation type="journal article" date="2014" name="Front. Microbiol.">
        <title>High frequency of phylogenetically diverse reductive dehalogenase-homologous genes in deep subseafloor sedimentary metagenomes.</title>
        <authorList>
            <person name="Kawai M."/>
            <person name="Futagami T."/>
            <person name="Toyoda A."/>
            <person name="Takaki Y."/>
            <person name="Nishi S."/>
            <person name="Hori S."/>
            <person name="Arai W."/>
            <person name="Tsubouchi T."/>
            <person name="Morono Y."/>
            <person name="Uchiyama I."/>
            <person name="Ito T."/>
            <person name="Fujiyama A."/>
            <person name="Inagaki F."/>
            <person name="Takami H."/>
        </authorList>
    </citation>
    <scope>NUCLEOTIDE SEQUENCE</scope>
    <source>
        <strain evidence="5">Expedition CK06-06</strain>
    </source>
</reference>
<dbReference type="SUPFAM" id="SSF50692">
    <property type="entry name" value="ADC-like"/>
    <property type="match status" value="1"/>
</dbReference>
<evidence type="ECO:0000256" key="1">
    <source>
        <dbReference type="ARBA" id="ARBA00022723"/>
    </source>
</evidence>
<keyword evidence="3" id="KW-0411">Iron-sulfur</keyword>
<feature type="domain" description="Molybdopterin oxidoreductase" evidence="4">
    <location>
        <begin position="10"/>
        <end position="77"/>
    </location>
</feature>
<protein>
    <recommendedName>
        <fullName evidence="4">Molybdopterin oxidoreductase domain-containing protein</fullName>
    </recommendedName>
</protein>
<dbReference type="AlphaFoldDB" id="X0UAS5"/>
<comment type="caution">
    <text evidence="5">The sequence shown here is derived from an EMBL/GenBank/DDBJ whole genome shotgun (WGS) entry which is preliminary data.</text>
</comment>
<dbReference type="GO" id="GO:0046872">
    <property type="term" value="F:metal ion binding"/>
    <property type="evidence" value="ECO:0007669"/>
    <property type="project" value="UniProtKB-KW"/>
</dbReference>
<dbReference type="PANTHER" id="PTHR43742:SF6">
    <property type="entry name" value="OXIDOREDUCTASE YYAE-RELATED"/>
    <property type="match status" value="1"/>
</dbReference>
<accession>X0UAS5</accession>
<evidence type="ECO:0000313" key="5">
    <source>
        <dbReference type="EMBL" id="GAG02924.1"/>
    </source>
</evidence>
<evidence type="ECO:0000256" key="2">
    <source>
        <dbReference type="ARBA" id="ARBA00023004"/>
    </source>
</evidence>
<feature type="non-terminal residue" evidence="5">
    <location>
        <position position="1"/>
    </location>
</feature>
<name>X0UAS5_9ZZZZ</name>
<dbReference type="Pfam" id="PF00384">
    <property type="entry name" value="Molybdopterin"/>
    <property type="match status" value="1"/>
</dbReference>
<dbReference type="SUPFAM" id="SSF53706">
    <property type="entry name" value="Formate dehydrogenase/DMSO reductase, domains 1-3"/>
    <property type="match status" value="1"/>
</dbReference>
<organism evidence="5">
    <name type="scientific">marine sediment metagenome</name>
    <dbReference type="NCBI Taxonomy" id="412755"/>
    <lineage>
        <taxon>unclassified sequences</taxon>
        <taxon>metagenomes</taxon>
        <taxon>ecological metagenomes</taxon>
    </lineage>
</organism>
<dbReference type="InterPro" id="IPR006656">
    <property type="entry name" value="Mopterin_OxRdtase"/>
</dbReference>
<dbReference type="GO" id="GO:0051536">
    <property type="term" value="F:iron-sulfur cluster binding"/>
    <property type="evidence" value="ECO:0007669"/>
    <property type="project" value="UniProtKB-KW"/>
</dbReference>
<evidence type="ECO:0000256" key="3">
    <source>
        <dbReference type="ARBA" id="ARBA00023014"/>
    </source>
</evidence>
<keyword evidence="2" id="KW-0408">Iron</keyword>